<evidence type="ECO:0000256" key="10">
    <source>
        <dbReference type="ARBA" id="ARBA00025198"/>
    </source>
</evidence>
<organism evidence="16 17">
    <name type="scientific">Desulfosarcina alkanivorans</name>
    <dbReference type="NCBI Taxonomy" id="571177"/>
    <lineage>
        <taxon>Bacteria</taxon>
        <taxon>Pseudomonadati</taxon>
        <taxon>Thermodesulfobacteriota</taxon>
        <taxon>Desulfobacteria</taxon>
        <taxon>Desulfobacterales</taxon>
        <taxon>Desulfosarcinaceae</taxon>
        <taxon>Desulfosarcina</taxon>
    </lineage>
</organism>
<dbReference type="PANTHER" id="PTHR33445:SF2">
    <property type="entry name" value="ATP SYNTHASE SUBUNIT B', CHLOROPLASTIC"/>
    <property type="match status" value="1"/>
</dbReference>
<dbReference type="AlphaFoldDB" id="A0A5K7YZD9"/>
<comment type="function">
    <text evidence="10 13">F(1)F(0) ATP synthase produces ATP from ADP in the presence of a proton or sodium gradient. F-type ATPases consist of two structural domains, F(1) containing the extramembraneous catalytic core and F(0) containing the membrane proton channel, linked together by a central stalk and a peripheral stalk. During catalysis, ATP synthesis in the catalytic domain of F(1) is coupled via a rotary mechanism of the central stalk subunits to proton translocation.</text>
</comment>
<feature type="coiled-coil region" evidence="15">
    <location>
        <begin position="49"/>
        <end position="120"/>
    </location>
</feature>
<evidence type="ECO:0000256" key="5">
    <source>
        <dbReference type="ARBA" id="ARBA00022781"/>
    </source>
</evidence>
<dbReference type="InterPro" id="IPR002146">
    <property type="entry name" value="ATP_synth_b/b'su_bac/chlpt"/>
</dbReference>
<evidence type="ECO:0000256" key="9">
    <source>
        <dbReference type="ARBA" id="ARBA00023310"/>
    </source>
</evidence>
<gene>
    <name evidence="13" type="primary">atpF</name>
    <name evidence="16" type="ORF">DSCA_39070</name>
</gene>
<dbReference type="Pfam" id="PF00430">
    <property type="entry name" value="ATP-synt_B"/>
    <property type="match status" value="1"/>
</dbReference>
<name>A0A5K7YZD9_9BACT</name>
<evidence type="ECO:0000256" key="1">
    <source>
        <dbReference type="ARBA" id="ARBA00005513"/>
    </source>
</evidence>
<protein>
    <recommendedName>
        <fullName evidence="13">ATP synthase subunit b</fullName>
    </recommendedName>
    <alternativeName>
        <fullName evidence="13">ATP synthase F(0) sector subunit b</fullName>
    </alternativeName>
    <alternativeName>
        <fullName evidence="13">ATPase subunit I</fullName>
    </alternativeName>
    <alternativeName>
        <fullName evidence="13">F-type ATPase subunit b</fullName>
        <shortName evidence="13">F-ATPase subunit b</shortName>
    </alternativeName>
</protein>
<evidence type="ECO:0000256" key="6">
    <source>
        <dbReference type="ARBA" id="ARBA00022989"/>
    </source>
</evidence>
<evidence type="ECO:0000256" key="12">
    <source>
        <dbReference type="ARBA" id="ARBA00037847"/>
    </source>
</evidence>
<dbReference type="PANTHER" id="PTHR33445">
    <property type="entry name" value="ATP SYNTHASE SUBUNIT B', CHLOROPLASTIC"/>
    <property type="match status" value="1"/>
</dbReference>
<keyword evidence="8 13" id="KW-0472">Membrane</keyword>
<keyword evidence="2 13" id="KW-0813">Transport</keyword>
<keyword evidence="9 13" id="KW-0066">ATP synthesis</keyword>
<keyword evidence="7 13" id="KW-0406">Ion transport</keyword>
<keyword evidence="3 13" id="KW-0138">CF(0)</keyword>
<accession>A0A5K7YZD9</accession>
<dbReference type="GO" id="GO:0005886">
    <property type="term" value="C:plasma membrane"/>
    <property type="evidence" value="ECO:0007669"/>
    <property type="project" value="UniProtKB-SubCell"/>
</dbReference>
<evidence type="ECO:0000256" key="4">
    <source>
        <dbReference type="ARBA" id="ARBA00022692"/>
    </source>
</evidence>
<comment type="subcellular location">
    <subcellularLocation>
        <location evidence="13">Cell membrane</location>
        <topology evidence="13">Single-pass membrane protein</topology>
    </subcellularLocation>
    <subcellularLocation>
        <location evidence="12">Endomembrane system</location>
        <topology evidence="12">Single-pass membrane protein</topology>
    </subcellularLocation>
</comment>
<dbReference type="RefSeq" id="WP_155317964.1">
    <property type="nucleotide sequence ID" value="NZ_AP021874.1"/>
</dbReference>
<dbReference type="OrthoDB" id="5422832at2"/>
<proteinExistence type="inferred from homology"/>
<evidence type="ECO:0000313" key="16">
    <source>
        <dbReference type="EMBL" id="BBO69977.1"/>
    </source>
</evidence>
<dbReference type="GO" id="GO:0046961">
    <property type="term" value="F:proton-transporting ATPase activity, rotational mechanism"/>
    <property type="evidence" value="ECO:0007669"/>
    <property type="project" value="TreeGrafter"/>
</dbReference>
<evidence type="ECO:0000256" key="14">
    <source>
        <dbReference type="RuleBase" id="RU003848"/>
    </source>
</evidence>
<keyword evidence="13" id="KW-1003">Cell membrane</keyword>
<sequence>MEIISATALISINETFFVQLISFLVFLFILNRVMIRPLISTMDQRKEYLATIHEEIDRAKSDLVSLNKDLDEQRSQVLKEADTSVHQLDEEADQRASELIAAARSQIVQLRNETQEKINAQLKDARTQLAGEVDAVTIAIMEKVLRRRLQS</sequence>
<dbReference type="CDD" id="cd06503">
    <property type="entry name" value="ATP-synt_Fo_b"/>
    <property type="match status" value="1"/>
</dbReference>
<evidence type="ECO:0000256" key="2">
    <source>
        <dbReference type="ARBA" id="ARBA00022448"/>
    </source>
</evidence>
<keyword evidence="17" id="KW-1185">Reference proteome</keyword>
<comment type="function">
    <text evidence="11">Component of the F(0) channel, it forms part of the peripheral stalk, linking F(1) to F(0). The b'-subunit is a diverged and duplicated form of b found in plants and photosynthetic bacteria.</text>
</comment>
<dbReference type="GO" id="GO:0045259">
    <property type="term" value="C:proton-transporting ATP synthase complex"/>
    <property type="evidence" value="ECO:0007669"/>
    <property type="project" value="UniProtKB-KW"/>
</dbReference>
<comment type="subunit">
    <text evidence="13">F-type ATPases have 2 components, F(1) - the catalytic core - and F(0) - the membrane proton channel. F(1) has five subunits: alpha(3), beta(3), gamma(1), delta(1), epsilon(1). F(0) has three main subunits: a(1), b(2) and c(10-14). The alpha and beta chains form an alternating ring which encloses part of the gamma chain. F(1) is attached to F(0) by a central stalk formed by the gamma and epsilon chains, while a peripheral stalk is formed by the delta and b chains.</text>
</comment>
<evidence type="ECO:0000256" key="11">
    <source>
        <dbReference type="ARBA" id="ARBA00025614"/>
    </source>
</evidence>
<evidence type="ECO:0000256" key="13">
    <source>
        <dbReference type="HAMAP-Rule" id="MF_01398"/>
    </source>
</evidence>
<dbReference type="HAMAP" id="MF_01398">
    <property type="entry name" value="ATP_synth_b_bprime"/>
    <property type="match status" value="1"/>
</dbReference>
<dbReference type="KEGG" id="dalk:DSCA_39070"/>
<feature type="transmembrane region" description="Helical" evidence="13">
    <location>
        <begin position="16"/>
        <end position="35"/>
    </location>
</feature>
<evidence type="ECO:0000313" key="17">
    <source>
        <dbReference type="Proteomes" id="UP000427906"/>
    </source>
</evidence>
<keyword evidence="6 13" id="KW-1133">Transmembrane helix</keyword>
<dbReference type="Proteomes" id="UP000427906">
    <property type="component" value="Chromosome"/>
</dbReference>
<dbReference type="GO" id="GO:0012505">
    <property type="term" value="C:endomembrane system"/>
    <property type="evidence" value="ECO:0007669"/>
    <property type="project" value="UniProtKB-SubCell"/>
</dbReference>
<keyword evidence="15" id="KW-0175">Coiled coil</keyword>
<reference evidence="16 17" key="1">
    <citation type="submission" date="2019-11" db="EMBL/GenBank/DDBJ databases">
        <title>Comparative genomics of hydrocarbon-degrading Desulfosarcina strains.</title>
        <authorList>
            <person name="Watanabe M."/>
            <person name="Kojima H."/>
            <person name="Fukui M."/>
        </authorList>
    </citation>
    <scope>NUCLEOTIDE SEQUENCE [LARGE SCALE GENOMIC DNA]</scope>
    <source>
        <strain evidence="16 17">PL12</strain>
    </source>
</reference>
<evidence type="ECO:0000256" key="15">
    <source>
        <dbReference type="SAM" id="Coils"/>
    </source>
</evidence>
<dbReference type="InterPro" id="IPR050059">
    <property type="entry name" value="ATP_synthase_B_chain"/>
</dbReference>
<evidence type="ECO:0000256" key="3">
    <source>
        <dbReference type="ARBA" id="ARBA00022547"/>
    </source>
</evidence>
<evidence type="ECO:0000256" key="8">
    <source>
        <dbReference type="ARBA" id="ARBA00023136"/>
    </source>
</evidence>
<keyword evidence="5 13" id="KW-0375">Hydrogen ion transport</keyword>
<keyword evidence="4 13" id="KW-0812">Transmembrane</keyword>
<dbReference type="GO" id="GO:0046933">
    <property type="term" value="F:proton-transporting ATP synthase activity, rotational mechanism"/>
    <property type="evidence" value="ECO:0007669"/>
    <property type="project" value="UniProtKB-UniRule"/>
</dbReference>
<evidence type="ECO:0000256" key="7">
    <source>
        <dbReference type="ARBA" id="ARBA00023065"/>
    </source>
</evidence>
<comment type="similarity">
    <text evidence="1 13 14">Belongs to the ATPase B chain family.</text>
</comment>
<dbReference type="EMBL" id="AP021874">
    <property type="protein sequence ID" value="BBO69977.1"/>
    <property type="molecule type" value="Genomic_DNA"/>
</dbReference>